<sequence length="161" mass="18837">MLAISRRFPLLKISSAYSKSQGFSYPIVVPCFSLQFQNRYLASPSFCWYSTTRIFEFKIFFFAGKEDVWATLLKDSVVWEVHKGTLPCMALDRTDFSIVQRCRQDSTLAFAYRKLELSEYSAWNDKFAKAKTSIGGDRDVMLEQLSDVDRKRFDPRWCNCR</sequence>
<keyword evidence="2" id="KW-1185">Reference proteome</keyword>
<gene>
    <name evidence="1" type="ORF">L6452_28057</name>
</gene>
<organism evidence="1 2">
    <name type="scientific">Arctium lappa</name>
    <name type="common">Greater burdock</name>
    <name type="synonym">Lappa major</name>
    <dbReference type="NCBI Taxonomy" id="4217"/>
    <lineage>
        <taxon>Eukaryota</taxon>
        <taxon>Viridiplantae</taxon>
        <taxon>Streptophyta</taxon>
        <taxon>Embryophyta</taxon>
        <taxon>Tracheophyta</taxon>
        <taxon>Spermatophyta</taxon>
        <taxon>Magnoliopsida</taxon>
        <taxon>eudicotyledons</taxon>
        <taxon>Gunneridae</taxon>
        <taxon>Pentapetalae</taxon>
        <taxon>asterids</taxon>
        <taxon>campanulids</taxon>
        <taxon>Asterales</taxon>
        <taxon>Asteraceae</taxon>
        <taxon>Carduoideae</taxon>
        <taxon>Cardueae</taxon>
        <taxon>Arctiinae</taxon>
        <taxon>Arctium</taxon>
    </lineage>
</organism>
<name>A0ACB8ZXN6_ARCLA</name>
<protein>
    <submittedName>
        <fullName evidence="1">Uncharacterized protein</fullName>
    </submittedName>
</protein>
<dbReference type="Proteomes" id="UP001055879">
    <property type="component" value="Linkage Group LG09"/>
</dbReference>
<evidence type="ECO:0000313" key="2">
    <source>
        <dbReference type="Proteomes" id="UP001055879"/>
    </source>
</evidence>
<comment type="caution">
    <text evidence="1">The sequence shown here is derived from an EMBL/GenBank/DDBJ whole genome shotgun (WGS) entry which is preliminary data.</text>
</comment>
<dbReference type="EMBL" id="CM042055">
    <property type="protein sequence ID" value="KAI3702323.1"/>
    <property type="molecule type" value="Genomic_DNA"/>
</dbReference>
<evidence type="ECO:0000313" key="1">
    <source>
        <dbReference type="EMBL" id="KAI3702323.1"/>
    </source>
</evidence>
<reference evidence="1 2" key="2">
    <citation type="journal article" date="2022" name="Mol. Ecol. Resour.">
        <title>The genomes of chicory, endive, great burdock and yacon provide insights into Asteraceae paleo-polyploidization history and plant inulin production.</title>
        <authorList>
            <person name="Fan W."/>
            <person name="Wang S."/>
            <person name="Wang H."/>
            <person name="Wang A."/>
            <person name="Jiang F."/>
            <person name="Liu H."/>
            <person name="Zhao H."/>
            <person name="Xu D."/>
            <person name="Zhang Y."/>
        </authorList>
    </citation>
    <scope>NUCLEOTIDE SEQUENCE [LARGE SCALE GENOMIC DNA]</scope>
    <source>
        <strain evidence="2">cv. Niubang</strain>
    </source>
</reference>
<accession>A0ACB8ZXN6</accession>
<reference evidence="2" key="1">
    <citation type="journal article" date="2022" name="Mol. Ecol. Resour.">
        <title>The genomes of chicory, endive, great burdock and yacon provide insights into Asteraceae palaeo-polyploidization history and plant inulin production.</title>
        <authorList>
            <person name="Fan W."/>
            <person name="Wang S."/>
            <person name="Wang H."/>
            <person name="Wang A."/>
            <person name="Jiang F."/>
            <person name="Liu H."/>
            <person name="Zhao H."/>
            <person name="Xu D."/>
            <person name="Zhang Y."/>
        </authorList>
    </citation>
    <scope>NUCLEOTIDE SEQUENCE [LARGE SCALE GENOMIC DNA]</scope>
    <source>
        <strain evidence="2">cv. Niubang</strain>
    </source>
</reference>
<proteinExistence type="predicted"/>